<evidence type="ECO:0000313" key="1">
    <source>
        <dbReference type="EMBL" id="AEP08999.1"/>
    </source>
</evidence>
<dbReference type="PANTHER" id="PTHR38765:SF1">
    <property type="entry name" value="DUF484 DOMAIN-CONTAINING PROTEIN"/>
    <property type="match status" value="1"/>
</dbReference>
<dbReference type="EMBL" id="CP002382">
    <property type="protein sequence ID" value="AEP08999.1"/>
    <property type="molecule type" value="Genomic_DNA"/>
</dbReference>
<name>G2KP98_MICAA</name>
<dbReference type="eggNOG" id="COG3159">
    <property type="taxonomic scope" value="Bacteria"/>
</dbReference>
<dbReference type="InterPro" id="IPR029016">
    <property type="entry name" value="GAF-like_dom_sf"/>
</dbReference>
<dbReference type="HOGENOM" id="CLU_073320_2_1_5"/>
<dbReference type="STRING" id="856793.MICA_665"/>
<dbReference type="Gene3D" id="3.30.450.40">
    <property type="match status" value="1"/>
</dbReference>
<organism evidence="1 2">
    <name type="scientific">Micavibrio aeruginosavorus (strain ARL-13)</name>
    <dbReference type="NCBI Taxonomy" id="856793"/>
    <lineage>
        <taxon>Bacteria</taxon>
        <taxon>Pseudomonadati</taxon>
        <taxon>Bdellovibrionota</taxon>
        <taxon>Bdellovibrionia</taxon>
        <taxon>Bdellovibrionales</taxon>
        <taxon>Pseudobdellovibrionaceae</taxon>
        <taxon>Micavibrio</taxon>
    </lineage>
</organism>
<dbReference type="Proteomes" id="UP000009286">
    <property type="component" value="Chromosome"/>
</dbReference>
<dbReference type="OrthoDB" id="7200179at2"/>
<evidence type="ECO:0000313" key="2">
    <source>
        <dbReference type="Proteomes" id="UP000009286"/>
    </source>
</evidence>
<dbReference type="InterPro" id="IPR007435">
    <property type="entry name" value="DUF484"/>
</dbReference>
<sequence>MSNAMTEKSVPPSFDADDIIAWLRKNPDFLDKNPDACDLLFPPTRKDNDRKVTDFQSFMIKRLREDKDEVIEATREIVENSRANMNNQARIHNAVLMLLEATSFDDFVRTITMDCATLLDVDIVSLIVEIDSDVIPHIDLTGVRVVPSGTIHLLTKGQNAVLESNISGLDEIYGGGAGLVKSQLLMRLDISRHAPPAIVAFGSRDPNHFQPGQGTDQIGFLGGVIERCFRTWLSLPI</sequence>
<keyword evidence="2" id="KW-1185">Reference proteome</keyword>
<proteinExistence type="predicted"/>
<protein>
    <recommendedName>
        <fullName evidence="3">DUF484 domain-containing protein</fullName>
    </recommendedName>
</protein>
<accession>G2KP98</accession>
<dbReference type="Pfam" id="PF04340">
    <property type="entry name" value="DUF484"/>
    <property type="match status" value="1"/>
</dbReference>
<dbReference type="AlphaFoldDB" id="G2KP98"/>
<dbReference type="KEGG" id="mai:MICA_665"/>
<gene>
    <name evidence="1" type="ordered locus">MICA_665</name>
</gene>
<evidence type="ECO:0008006" key="3">
    <source>
        <dbReference type="Google" id="ProtNLM"/>
    </source>
</evidence>
<dbReference type="PANTHER" id="PTHR38765">
    <property type="entry name" value="DUF484 DOMAIN-CONTAINING PROTEIN"/>
    <property type="match status" value="1"/>
</dbReference>
<reference evidence="1 2" key="1">
    <citation type="journal article" date="2011" name="BMC Genomics">
        <title>Genomic insights into an obligate epibiotic bacterial predator: Micavibrio aeruginosavorus ARL-13.</title>
        <authorList>
            <person name="Wang Z."/>
            <person name="Kadouri D."/>
            <person name="Wu M."/>
        </authorList>
    </citation>
    <scope>NUCLEOTIDE SEQUENCE [LARGE SCALE GENOMIC DNA]</scope>
    <source>
        <strain evidence="1 2">ARL-13</strain>
    </source>
</reference>